<dbReference type="Proteomes" id="UP000238634">
    <property type="component" value="Unassembled WGS sequence"/>
</dbReference>
<feature type="compositionally biased region" description="Polar residues" evidence="1">
    <location>
        <begin position="104"/>
        <end position="145"/>
    </location>
</feature>
<feature type="compositionally biased region" description="Low complexity" evidence="1">
    <location>
        <begin position="171"/>
        <end position="182"/>
    </location>
</feature>
<evidence type="ECO:0000313" key="3">
    <source>
        <dbReference type="EMBL" id="PSB18827.1"/>
    </source>
</evidence>
<gene>
    <name evidence="3" type="ORF">C7B65_13710</name>
</gene>
<keyword evidence="4" id="KW-1185">Reference proteome</keyword>
<dbReference type="RefSeq" id="WP_073073657.1">
    <property type="nucleotide sequence ID" value="NZ_MPPI01000024.1"/>
</dbReference>
<feature type="signal peptide" evidence="2">
    <location>
        <begin position="1"/>
        <end position="23"/>
    </location>
</feature>
<feature type="region of interest" description="Disordered" evidence="1">
    <location>
        <begin position="21"/>
        <end position="88"/>
    </location>
</feature>
<evidence type="ECO:0000256" key="2">
    <source>
        <dbReference type="SAM" id="SignalP"/>
    </source>
</evidence>
<keyword evidence="2" id="KW-0732">Signal</keyword>
<feature type="region of interest" description="Disordered" evidence="1">
    <location>
        <begin position="102"/>
        <end position="182"/>
    </location>
</feature>
<reference evidence="3 4" key="1">
    <citation type="submission" date="2018-02" db="EMBL/GenBank/DDBJ databases">
        <authorList>
            <person name="Cohen D.B."/>
            <person name="Kent A.D."/>
        </authorList>
    </citation>
    <scope>NUCLEOTIDE SEQUENCE [LARGE SCALE GENOMIC DNA]</scope>
    <source>
        <strain evidence="3 4">ULC007</strain>
    </source>
</reference>
<organism evidence="3 4">
    <name type="scientific">Phormidesmis priestleyi ULC007</name>
    <dbReference type="NCBI Taxonomy" id="1920490"/>
    <lineage>
        <taxon>Bacteria</taxon>
        <taxon>Bacillati</taxon>
        <taxon>Cyanobacteriota</taxon>
        <taxon>Cyanophyceae</taxon>
        <taxon>Leptolyngbyales</taxon>
        <taxon>Leptolyngbyaceae</taxon>
        <taxon>Phormidesmis</taxon>
    </lineage>
</organism>
<evidence type="ECO:0000313" key="4">
    <source>
        <dbReference type="Proteomes" id="UP000238634"/>
    </source>
</evidence>
<proteinExistence type="predicted"/>
<dbReference type="STRING" id="1920490.GCA_001895925_00278"/>
<accession>A0A2T1DED4</accession>
<name>A0A2T1DED4_9CYAN</name>
<sequence length="279" mass="28513">MQKKSLIACVGAFSILVGGCASEQSNNPPASPSPAAVQPFSRPLVSEKAGDKKANLAAARIPGLLQSTDPAERARQVQAGINVKKNQNDPFASLAPLITFKTPAGTSGTPAGNDTSGSGTGDQTASPPQLPSSRQAPQSVASGRSPTPPAQRSISRRQISRSSTPSVASKPSTPTITALPPLPEPTLARAVEVSGVVVVGGVPQAIVKAPNEATTRYVRAGQRLSNGQILVKRIEVNGGSDPVVILEQNGIEVSRAVGDKPSLVGGSPTAIAPTFQFRV</sequence>
<protein>
    <submittedName>
        <fullName evidence="3">Uncharacterized protein</fullName>
    </submittedName>
</protein>
<evidence type="ECO:0000256" key="1">
    <source>
        <dbReference type="SAM" id="MobiDB-lite"/>
    </source>
</evidence>
<reference evidence="3 4" key="2">
    <citation type="submission" date="2018-03" db="EMBL/GenBank/DDBJ databases">
        <title>The ancient ancestry and fast evolution of plastids.</title>
        <authorList>
            <person name="Moore K.R."/>
            <person name="Magnabosco C."/>
            <person name="Momper L."/>
            <person name="Gold D.A."/>
            <person name="Bosak T."/>
            <person name="Fournier G.P."/>
        </authorList>
    </citation>
    <scope>NUCLEOTIDE SEQUENCE [LARGE SCALE GENOMIC DNA]</scope>
    <source>
        <strain evidence="3 4">ULC007</strain>
    </source>
</reference>
<dbReference type="EMBL" id="PVWG01000014">
    <property type="protein sequence ID" value="PSB18827.1"/>
    <property type="molecule type" value="Genomic_DNA"/>
</dbReference>
<feature type="compositionally biased region" description="Low complexity" evidence="1">
    <location>
        <begin position="21"/>
        <end position="36"/>
    </location>
</feature>
<comment type="caution">
    <text evidence="3">The sequence shown here is derived from an EMBL/GenBank/DDBJ whole genome shotgun (WGS) entry which is preliminary data.</text>
</comment>
<dbReference type="AlphaFoldDB" id="A0A2T1DED4"/>
<dbReference type="PROSITE" id="PS51257">
    <property type="entry name" value="PROKAR_LIPOPROTEIN"/>
    <property type="match status" value="1"/>
</dbReference>
<dbReference type="OrthoDB" id="529932at2"/>
<feature type="chain" id="PRO_5015488338" evidence="2">
    <location>
        <begin position="24"/>
        <end position="279"/>
    </location>
</feature>